<dbReference type="HOGENOM" id="CLU_3320200_0_0_1"/>
<dbReference type="InParanoid" id="K9FPI0"/>
<reference evidence="2" key="1">
    <citation type="journal article" date="2012" name="BMC Genomics">
        <title>Genome sequence of the necrotrophic fungus Penicillium digitatum, the main postharvest pathogen of citrus.</title>
        <authorList>
            <person name="Marcet-Houben M."/>
            <person name="Ballester A.-R."/>
            <person name="de la Fuente B."/>
            <person name="Harries E."/>
            <person name="Marcos J.F."/>
            <person name="Gonzalez-Candelas L."/>
            <person name="Gabaldon T."/>
        </authorList>
    </citation>
    <scope>NUCLEOTIDE SEQUENCE [LARGE SCALE GENOMIC DNA]</scope>
    <source>
        <strain evidence="2">PHI26 / CECT 20796</strain>
    </source>
</reference>
<keyword evidence="2" id="KW-1185">Reference proteome</keyword>
<protein>
    <submittedName>
        <fullName evidence="1">Uncharacterized protein</fullName>
    </submittedName>
</protein>
<proteinExistence type="predicted"/>
<comment type="caution">
    <text evidence="1">The sequence shown here is derived from an EMBL/GenBank/DDBJ whole genome shotgun (WGS) entry which is preliminary data.</text>
</comment>
<dbReference type="Proteomes" id="UP000009882">
    <property type="component" value="Unassembled WGS sequence"/>
</dbReference>
<evidence type="ECO:0000313" key="2">
    <source>
        <dbReference type="Proteomes" id="UP000009882"/>
    </source>
</evidence>
<organism evidence="1 2">
    <name type="scientific">Penicillium digitatum (strain PHI26 / CECT 20796)</name>
    <name type="common">Green mold</name>
    <dbReference type="NCBI Taxonomy" id="1170229"/>
    <lineage>
        <taxon>Eukaryota</taxon>
        <taxon>Fungi</taxon>
        <taxon>Dikarya</taxon>
        <taxon>Ascomycota</taxon>
        <taxon>Pezizomycotina</taxon>
        <taxon>Eurotiomycetes</taxon>
        <taxon>Eurotiomycetidae</taxon>
        <taxon>Eurotiales</taxon>
        <taxon>Aspergillaceae</taxon>
        <taxon>Penicillium</taxon>
    </lineage>
</organism>
<gene>
    <name evidence="1" type="ORF">PDIG_88150</name>
</gene>
<sequence>MMIPLTKYKLESLTLWGMKLMLLHVRLISPHCFKSSHRH</sequence>
<dbReference type="AlphaFoldDB" id="K9FPI0"/>
<dbReference type="EMBL" id="AKCT01000322">
    <property type="protein sequence ID" value="EKV04648.1"/>
    <property type="molecule type" value="Genomic_DNA"/>
</dbReference>
<name>K9FPI0_PEND2</name>
<accession>K9FPI0</accession>
<evidence type="ECO:0000313" key="1">
    <source>
        <dbReference type="EMBL" id="EKV04648.1"/>
    </source>
</evidence>
<dbReference type="OrthoDB" id="10316452at2759"/>